<proteinExistence type="predicted"/>
<evidence type="ECO:0000313" key="3">
    <source>
        <dbReference type="EMBL" id="BAB54043.1"/>
    </source>
</evidence>
<dbReference type="SMART" id="SM00722">
    <property type="entry name" value="CASH"/>
    <property type="match status" value="1"/>
</dbReference>
<dbReference type="InterPro" id="IPR006311">
    <property type="entry name" value="TAT_signal"/>
</dbReference>
<evidence type="ECO:0000259" key="2">
    <source>
        <dbReference type="SMART" id="SM00722"/>
    </source>
</evidence>
<dbReference type="InterPro" id="IPR006626">
    <property type="entry name" value="PbH1"/>
</dbReference>
<dbReference type="InterPro" id="IPR051550">
    <property type="entry name" value="SCF-Subunits/Alg-Epimerases"/>
</dbReference>
<dbReference type="InterPro" id="IPR039448">
    <property type="entry name" value="Beta_helix"/>
</dbReference>
<sequence>MPMLNRRTLLTGTAGFAVVGLALGKAAAAGLTGIEKASMRGSINATELGVQPGTFDDQSKAFAKLLRDANSRDVPVFLPAGTYVVSNLSLPSRVRLSGVPGATRIVYGGDGHLFMAEQADHIELSGLVFDGSNRSMGDYAQGLLDLRRVGHLVVDNCQITGSGKNGLALEHATGRIERSDISGAADAGIYSVEAAGLAISGNTVSDCANGGILVHRWQAAEDGTMVTGNRVERIGARSGGTGQNGNGINAFRAGNVIISGNVVSDCAFSAIRANSSSNLQISGNTCSRSGETAVYSEFSFEGAVISNNIVDGAANGISIVNFNEGGRMGVCSGNIVRNLSTSGPYTADPPGFGVGIGVEADTIASNNVIENAPLYGMSIGWGPYLRNVVATGNIIRKAGTGIVVSVVEGAGTAVISDNVIDGALNGAVIGQRWAEPVTADLTQLSNSGFAHLTVERNRVS</sequence>
<gene>
    <name evidence="3" type="ordered locus">mll7617</name>
</gene>
<dbReference type="SMART" id="SM00710">
    <property type="entry name" value="PbH1"/>
    <property type="match status" value="10"/>
</dbReference>
<dbReference type="InterPro" id="IPR011050">
    <property type="entry name" value="Pectin_lyase_fold/virulence"/>
</dbReference>
<dbReference type="AlphaFoldDB" id="Q985L9"/>
<name>Q985L9_RHILO</name>
<evidence type="ECO:0000256" key="1">
    <source>
        <dbReference type="ARBA" id="ARBA00022737"/>
    </source>
</evidence>
<dbReference type="EMBL" id="BA000012">
    <property type="protein sequence ID" value="BAB54043.1"/>
    <property type="molecule type" value="Genomic_DNA"/>
</dbReference>
<dbReference type="Proteomes" id="UP000000552">
    <property type="component" value="Chromosome"/>
</dbReference>
<dbReference type="PROSITE" id="PS51318">
    <property type="entry name" value="TAT"/>
    <property type="match status" value="1"/>
</dbReference>
<dbReference type="eggNOG" id="COG5434">
    <property type="taxonomic scope" value="Bacteria"/>
</dbReference>
<dbReference type="InterPro" id="IPR022388">
    <property type="entry name" value="CHP03808"/>
</dbReference>
<dbReference type="Gene3D" id="2.160.20.10">
    <property type="entry name" value="Single-stranded right-handed beta-helix, Pectin lyase-like"/>
    <property type="match status" value="1"/>
</dbReference>
<dbReference type="PANTHER" id="PTHR22990:SF15">
    <property type="entry name" value="F-BOX ONLY PROTEIN 10"/>
    <property type="match status" value="1"/>
</dbReference>
<evidence type="ECO:0000313" key="4">
    <source>
        <dbReference type="Proteomes" id="UP000000552"/>
    </source>
</evidence>
<dbReference type="PANTHER" id="PTHR22990">
    <property type="entry name" value="F-BOX ONLY PROTEIN"/>
    <property type="match status" value="1"/>
</dbReference>
<dbReference type="InterPro" id="IPR006633">
    <property type="entry name" value="Carb-bd_sugar_hydrolysis-dom"/>
</dbReference>
<dbReference type="InterPro" id="IPR012334">
    <property type="entry name" value="Pectin_lyas_fold"/>
</dbReference>
<dbReference type="Pfam" id="PF13229">
    <property type="entry name" value="Beta_helix"/>
    <property type="match status" value="1"/>
</dbReference>
<organism evidence="3 4">
    <name type="scientific">Mesorhizobium japonicum (strain LMG 29417 / CECT 9101 / MAFF 303099)</name>
    <name type="common">Mesorhizobium loti (strain MAFF 303099)</name>
    <dbReference type="NCBI Taxonomy" id="266835"/>
    <lineage>
        <taxon>Bacteria</taxon>
        <taxon>Pseudomonadati</taxon>
        <taxon>Pseudomonadota</taxon>
        <taxon>Alphaproteobacteria</taxon>
        <taxon>Hyphomicrobiales</taxon>
        <taxon>Phyllobacteriaceae</taxon>
        <taxon>Mesorhizobium</taxon>
    </lineage>
</organism>
<dbReference type="HOGENOM" id="CLU_032301_0_0_5"/>
<dbReference type="SUPFAM" id="SSF51126">
    <property type="entry name" value="Pectin lyase-like"/>
    <property type="match status" value="2"/>
</dbReference>
<dbReference type="KEGG" id="mlo:mll7617"/>
<dbReference type="NCBIfam" id="TIGR03808">
    <property type="entry name" value="RR_plus_rpt_1"/>
    <property type="match status" value="1"/>
</dbReference>
<reference evidence="3 4" key="1">
    <citation type="journal article" date="2000" name="DNA Res.">
        <title>Complete genome structure of the nitrogen-fixing symbiotic bacterium Mesorhizobium loti.</title>
        <authorList>
            <person name="Kaneko T."/>
            <person name="Nakamura Y."/>
            <person name="Sato S."/>
            <person name="Asamizu E."/>
            <person name="Kato T."/>
            <person name="Sasamoto S."/>
            <person name="Watanabe A."/>
            <person name="Idesawa K."/>
            <person name="Ishikawa A."/>
            <person name="Kawashima K."/>
            <person name="Kimura T."/>
            <person name="Kishida Y."/>
            <person name="Kiyokawa C."/>
            <person name="Kohara M."/>
            <person name="Matsumoto M."/>
            <person name="Matsuno A."/>
            <person name="Mochizuki Y."/>
            <person name="Nakayama S."/>
            <person name="Nakazaki N."/>
            <person name="Shimpo S."/>
            <person name="Sugimoto M."/>
            <person name="Takeuchi C."/>
            <person name="Yamada M."/>
            <person name="Tabata S."/>
        </authorList>
    </citation>
    <scope>NUCLEOTIDE SEQUENCE [LARGE SCALE GENOMIC DNA]</scope>
    <source>
        <strain evidence="4">LMG 29417 / CECT 9101 / MAFF 303099</strain>
    </source>
</reference>
<keyword evidence="1" id="KW-0677">Repeat</keyword>
<feature type="domain" description="Carbohydrate-binding/sugar hydrolysis" evidence="2">
    <location>
        <begin position="163"/>
        <end position="320"/>
    </location>
</feature>
<protein>
    <submittedName>
        <fullName evidence="3">Mll7617 protein</fullName>
    </submittedName>
</protein>
<accession>Q985L9</accession>